<evidence type="ECO:0000259" key="9">
    <source>
        <dbReference type="PROSITE" id="PS50850"/>
    </source>
</evidence>
<proteinExistence type="predicted"/>
<dbReference type="InterPro" id="IPR036259">
    <property type="entry name" value="MFS_trans_sf"/>
</dbReference>
<dbReference type="PROSITE" id="PS50850">
    <property type="entry name" value="MFS"/>
    <property type="match status" value="1"/>
</dbReference>
<evidence type="ECO:0000256" key="8">
    <source>
        <dbReference type="SAM" id="Phobius"/>
    </source>
</evidence>
<sequence>MLADPQRRLTRQDYKTLSLAALGGALEFYDFIIFVFFAAVMGKLFFPPDLPEWLRQMQTFGIFAAGYLARPLGGIVMAHFGDKVGRKKMFSLSILLMALPTLMMGLLPTYATIGISAPLLLLLLRILQGAAIGGEVPGAWVFVAEHVPHKRIGFACGTLTAGLTIGILLGSFVATLLNTFMTPQGIIQGGWRIPFFLGGIFGLVAMYLRRWLRETPVFIEMQARKALAQELPLKSVVVKHKKAVLISMLLTWLLSAGIVVVILMAPLWLQQQMGASPSLALKANCVAIIALAAGCVVTGTFIDRLGAGKTFIIGCLMLGVFSWLFYHAGAANPLSLYITYGLAGLSVGVVGGVPYVMVHAFPSAVRFSGISFSYNVAYAVFGGLTPVLVTMLMRVSPMAPSWYVLGLSVMGVLIGICLPSGLRKKLPLAGGLNSIA</sequence>
<feature type="transmembrane region" description="Helical" evidence="8">
    <location>
        <begin position="154"/>
        <end position="177"/>
    </location>
</feature>
<reference evidence="10 11" key="1">
    <citation type="submission" date="2019-12" db="EMBL/GenBank/DDBJ databases">
        <authorList>
            <person name="Lee S.D."/>
        </authorList>
    </citation>
    <scope>NUCLEOTIDE SEQUENCE [LARGE SCALE GENOMIC DNA]</scope>
    <source>
        <strain evidence="10 11">SAP-6</strain>
    </source>
</reference>
<feature type="transmembrane region" description="Helical" evidence="8">
    <location>
        <begin position="189"/>
        <end position="208"/>
    </location>
</feature>
<dbReference type="InterPro" id="IPR020846">
    <property type="entry name" value="MFS_dom"/>
</dbReference>
<evidence type="ECO:0000256" key="1">
    <source>
        <dbReference type="ARBA" id="ARBA00004651"/>
    </source>
</evidence>
<evidence type="ECO:0000256" key="3">
    <source>
        <dbReference type="ARBA" id="ARBA00022475"/>
    </source>
</evidence>
<feature type="transmembrane region" description="Helical" evidence="8">
    <location>
        <begin position="119"/>
        <end position="142"/>
    </location>
</feature>
<keyword evidence="11" id="KW-1185">Reference proteome</keyword>
<reference evidence="10 11" key="2">
    <citation type="submission" date="2020-02" db="EMBL/GenBank/DDBJ databases">
        <title>The new genus of Enterobacteriales.</title>
        <authorList>
            <person name="Kim I.S."/>
        </authorList>
    </citation>
    <scope>NUCLEOTIDE SEQUENCE [LARGE SCALE GENOMIC DNA]</scope>
    <source>
        <strain evidence="10 11">SAP-6</strain>
    </source>
</reference>
<evidence type="ECO:0000313" key="11">
    <source>
        <dbReference type="Proteomes" id="UP000461443"/>
    </source>
</evidence>
<protein>
    <submittedName>
        <fullName evidence="10">MFS transporter</fullName>
    </submittedName>
</protein>
<dbReference type="InterPro" id="IPR051084">
    <property type="entry name" value="H+-coupled_symporters"/>
</dbReference>
<keyword evidence="5" id="KW-0769">Symport</keyword>
<keyword evidence="4 8" id="KW-0812">Transmembrane</keyword>
<name>A0A845S9D2_9GAMM</name>
<dbReference type="EMBL" id="WUBS01000001">
    <property type="protein sequence ID" value="NDL61343.1"/>
    <property type="molecule type" value="Genomic_DNA"/>
</dbReference>
<gene>
    <name evidence="10" type="ORF">GRH90_00955</name>
</gene>
<evidence type="ECO:0000256" key="2">
    <source>
        <dbReference type="ARBA" id="ARBA00022448"/>
    </source>
</evidence>
<dbReference type="AlphaFoldDB" id="A0A845S9D2"/>
<feature type="transmembrane region" description="Helical" evidence="8">
    <location>
        <begin position="311"/>
        <end position="328"/>
    </location>
</feature>
<comment type="caution">
    <text evidence="10">The sequence shown here is derived from an EMBL/GenBank/DDBJ whole genome shotgun (WGS) entry which is preliminary data.</text>
</comment>
<evidence type="ECO:0000256" key="6">
    <source>
        <dbReference type="ARBA" id="ARBA00022989"/>
    </source>
</evidence>
<dbReference type="RefSeq" id="WP_162364266.1">
    <property type="nucleotide sequence ID" value="NZ_WUBS01000001.1"/>
</dbReference>
<dbReference type="Gene3D" id="1.20.1250.20">
    <property type="entry name" value="MFS general substrate transporter like domains"/>
    <property type="match status" value="2"/>
</dbReference>
<feature type="transmembrane region" description="Helical" evidence="8">
    <location>
        <begin position="402"/>
        <end position="422"/>
    </location>
</feature>
<keyword evidence="3" id="KW-1003">Cell membrane</keyword>
<comment type="subcellular location">
    <subcellularLocation>
        <location evidence="1">Cell membrane</location>
        <topology evidence="1">Multi-pass membrane protein</topology>
    </subcellularLocation>
</comment>
<dbReference type="PANTHER" id="PTHR43528:SF7">
    <property type="entry name" value="MFS TRANSPORTER"/>
    <property type="match status" value="1"/>
</dbReference>
<dbReference type="SUPFAM" id="SSF103473">
    <property type="entry name" value="MFS general substrate transporter"/>
    <property type="match status" value="1"/>
</dbReference>
<organism evidence="10 11">
    <name type="scientific">Acerihabitans arboris</name>
    <dbReference type="NCBI Taxonomy" id="2691583"/>
    <lineage>
        <taxon>Bacteria</taxon>
        <taxon>Pseudomonadati</taxon>
        <taxon>Pseudomonadota</taxon>
        <taxon>Gammaproteobacteria</taxon>
        <taxon>Enterobacterales</taxon>
        <taxon>Pectobacteriaceae</taxon>
        <taxon>Acerihabitans</taxon>
    </lineage>
</organism>
<feature type="domain" description="Major facilitator superfamily (MFS) profile" evidence="9">
    <location>
        <begin position="16"/>
        <end position="423"/>
    </location>
</feature>
<feature type="transmembrane region" description="Helical" evidence="8">
    <location>
        <begin position="60"/>
        <end position="80"/>
    </location>
</feature>
<accession>A0A845S9D2</accession>
<evidence type="ECO:0000313" key="10">
    <source>
        <dbReference type="EMBL" id="NDL61343.1"/>
    </source>
</evidence>
<keyword evidence="2" id="KW-0813">Transport</keyword>
<feature type="transmembrane region" description="Helical" evidence="8">
    <location>
        <begin position="17"/>
        <end position="40"/>
    </location>
</feature>
<dbReference type="InterPro" id="IPR011701">
    <property type="entry name" value="MFS"/>
</dbReference>
<dbReference type="GO" id="GO:0005886">
    <property type="term" value="C:plasma membrane"/>
    <property type="evidence" value="ECO:0007669"/>
    <property type="project" value="UniProtKB-SubCell"/>
</dbReference>
<feature type="transmembrane region" description="Helical" evidence="8">
    <location>
        <begin position="376"/>
        <end position="396"/>
    </location>
</feature>
<dbReference type="PANTHER" id="PTHR43528">
    <property type="entry name" value="ALPHA-KETOGLUTARATE PERMEASE"/>
    <property type="match status" value="1"/>
</dbReference>
<keyword evidence="6 8" id="KW-1133">Transmembrane helix</keyword>
<feature type="transmembrane region" description="Helical" evidence="8">
    <location>
        <begin position="92"/>
        <end position="113"/>
    </location>
</feature>
<evidence type="ECO:0000256" key="5">
    <source>
        <dbReference type="ARBA" id="ARBA00022847"/>
    </source>
</evidence>
<keyword evidence="7 8" id="KW-0472">Membrane</keyword>
<dbReference type="GO" id="GO:0015293">
    <property type="term" value="F:symporter activity"/>
    <property type="evidence" value="ECO:0007669"/>
    <property type="project" value="UniProtKB-KW"/>
</dbReference>
<evidence type="ECO:0000256" key="7">
    <source>
        <dbReference type="ARBA" id="ARBA00023136"/>
    </source>
</evidence>
<feature type="transmembrane region" description="Helical" evidence="8">
    <location>
        <begin position="281"/>
        <end position="302"/>
    </location>
</feature>
<dbReference type="FunFam" id="1.20.1250.20:FF:000001">
    <property type="entry name" value="Dicarboxylate MFS transporter"/>
    <property type="match status" value="1"/>
</dbReference>
<evidence type="ECO:0000256" key="4">
    <source>
        <dbReference type="ARBA" id="ARBA00022692"/>
    </source>
</evidence>
<feature type="transmembrane region" description="Helical" evidence="8">
    <location>
        <begin position="334"/>
        <end position="356"/>
    </location>
</feature>
<feature type="transmembrane region" description="Helical" evidence="8">
    <location>
        <begin position="243"/>
        <end position="269"/>
    </location>
</feature>
<dbReference type="Pfam" id="PF07690">
    <property type="entry name" value="MFS_1"/>
    <property type="match status" value="1"/>
</dbReference>
<dbReference type="Proteomes" id="UP000461443">
    <property type="component" value="Unassembled WGS sequence"/>
</dbReference>